<dbReference type="AlphaFoldDB" id="A0A7J6P7R7"/>
<keyword evidence="1" id="KW-0732">Signal</keyword>
<evidence type="ECO:0000313" key="2">
    <source>
        <dbReference type="EMBL" id="KAF4692145.1"/>
    </source>
</evidence>
<accession>A0A7J6P7R7</accession>
<reference evidence="2 3" key="1">
    <citation type="submission" date="2020-04" db="EMBL/GenBank/DDBJ databases">
        <title>Perkinsus olseni comparative genomics.</title>
        <authorList>
            <person name="Bogema D.R."/>
        </authorList>
    </citation>
    <scope>NUCLEOTIDE SEQUENCE [LARGE SCALE GENOMIC DNA]</scope>
    <source>
        <strain evidence="2">00978-12</strain>
    </source>
</reference>
<feature type="chain" id="PRO_5029546277" evidence="1">
    <location>
        <begin position="20"/>
        <end position="160"/>
    </location>
</feature>
<evidence type="ECO:0000313" key="3">
    <source>
        <dbReference type="Proteomes" id="UP000541610"/>
    </source>
</evidence>
<organism evidence="2 3">
    <name type="scientific">Perkinsus olseni</name>
    <name type="common">Perkinsus atlanticus</name>
    <dbReference type="NCBI Taxonomy" id="32597"/>
    <lineage>
        <taxon>Eukaryota</taxon>
        <taxon>Sar</taxon>
        <taxon>Alveolata</taxon>
        <taxon>Perkinsozoa</taxon>
        <taxon>Perkinsea</taxon>
        <taxon>Perkinsida</taxon>
        <taxon>Perkinsidae</taxon>
        <taxon>Perkinsus</taxon>
    </lineage>
</organism>
<feature type="signal peptide" evidence="1">
    <location>
        <begin position="1"/>
        <end position="19"/>
    </location>
</feature>
<dbReference type="Proteomes" id="UP000541610">
    <property type="component" value="Unassembled WGS sequence"/>
</dbReference>
<protein>
    <submittedName>
        <fullName evidence="2">Uncharacterized protein</fullName>
    </submittedName>
</protein>
<evidence type="ECO:0000256" key="1">
    <source>
        <dbReference type="SAM" id="SignalP"/>
    </source>
</evidence>
<dbReference type="EMBL" id="JABANP010000065">
    <property type="protein sequence ID" value="KAF4692145.1"/>
    <property type="molecule type" value="Genomic_DNA"/>
</dbReference>
<gene>
    <name evidence="2" type="ORF">FOZ60_014099</name>
</gene>
<comment type="caution">
    <text evidence="2">The sequence shown here is derived from an EMBL/GenBank/DDBJ whole genome shotgun (WGS) entry which is preliminary data.</text>
</comment>
<name>A0A7J6P7R7_PEROL</name>
<proteinExistence type="predicted"/>
<sequence>MMTLPQLIILVFCILPAYALEPCLTGVYKISDADFVTGTPLDGWIPPVLSLSFDILPTGDCQVTFTLFDFASSDGSDNEKFTAQYGRSIPAVASVEFSNTATPGKSGTIVRRPTSEQAEQAAVGTFASPRRILKLRYSHGADCSITGTEPLSKDWREYRV</sequence>